<keyword evidence="2" id="KW-1185">Reference proteome</keyword>
<gene>
    <name evidence="1" type="ORF">SAMN05216378_2193</name>
</gene>
<accession>A0A1I1XHL5</accession>
<reference evidence="2" key="1">
    <citation type="submission" date="2016-10" db="EMBL/GenBank/DDBJ databases">
        <authorList>
            <person name="Varghese N."/>
            <person name="Submissions S."/>
        </authorList>
    </citation>
    <scope>NUCLEOTIDE SEQUENCE [LARGE SCALE GENOMIC DNA]</scope>
    <source>
        <strain evidence="2">CGMCC 1.10784</strain>
    </source>
</reference>
<dbReference type="AlphaFoldDB" id="A0A1I1XHL5"/>
<evidence type="ECO:0000313" key="1">
    <source>
        <dbReference type="EMBL" id="SFE06681.1"/>
    </source>
</evidence>
<dbReference type="EMBL" id="FOMT01000002">
    <property type="protein sequence ID" value="SFE06681.1"/>
    <property type="molecule type" value="Genomic_DNA"/>
</dbReference>
<evidence type="ECO:0000313" key="2">
    <source>
        <dbReference type="Proteomes" id="UP000198855"/>
    </source>
</evidence>
<proteinExistence type="predicted"/>
<dbReference type="Proteomes" id="UP000198855">
    <property type="component" value="Unassembled WGS sequence"/>
</dbReference>
<organism evidence="1 2">
    <name type="scientific">Paenibacillus catalpae</name>
    <dbReference type="NCBI Taxonomy" id="1045775"/>
    <lineage>
        <taxon>Bacteria</taxon>
        <taxon>Bacillati</taxon>
        <taxon>Bacillota</taxon>
        <taxon>Bacilli</taxon>
        <taxon>Bacillales</taxon>
        <taxon>Paenibacillaceae</taxon>
        <taxon>Paenibacillus</taxon>
    </lineage>
</organism>
<evidence type="ECO:0008006" key="3">
    <source>
        <dbReference type="Google" id="ProtNLM"/>
    </source>
</evidence>
<protein>
    <recommendedName>
        <fullName evidence="3">YD repeat-containing protein</fullName>
    </recommendedName>
</protein>
<sequence length="76" mass="8965">MVERDGTKMLAEVSSFLDVDVYYYDYKNWFVRSEKYRIHEWYGDGGYNPLKNELMPEPITVTYYDENGNRIGGAGH</sequence>
<name>A0A1I1XHL5_9BACL</name>